<name>A0ABN7ABJ0_9HEMI</name>
<sequence>MEAEQLAPVASEGQIIINASPSLDPTVIRPQSRVLLINAPTLAPKTSNPQLQPATHSSRVFPTPPALPFPD</sequence>
<evidence type="ECO:0000313" key="3">
    <source>
        <dbReference type="Proteomes" id="UP001307889"/>
    </source>
</evidence>
<organism evidence="2 3">
    <name type="scientific">Nesidiocoris tenuis</name>
    <dbReference type="NCBI Taxonomy" id="355587"/>
    <lineage>
        <taxon>Eukaryota</taxon>
        <taxon>Metazoa</taxon>
        <taxon>Ecdysozoa</taxon>
        <taxon>Arthropoda</taxon>
        <taxon>Hexapoda</taxon>
        <taxon>Insecta</taxon>
        <taxon>Pterygota</taxon>
        <taxon>Neoptera</taxon>
        <taxon>Paraneoptera</taxon>
        <taxon>Hemiptera</taxon>
        <taxon>Heteroptera</taxon>
        <taxon>Panheteroptera</taxon>
        <taxon>Cimicomorpha</taxon>
        <taxon>Miridae</taxon>
        <taxon>Dicyphina</taxon>
        <taxon>Nesidiocoris</taxon>
    </lineage>
</organism>
<evidence type="ECO:0000256" key="1">
    <source>
        <dbReference type="SAM" id="MobiDB-lite"/>
    </source>
</evidence>
<accession>A0ABN7ABJ0</accession>
<feature type="compositionally biased region" description="Polar residues" evidence="1">
    <location>
        <begin position="44"/>
        <end position="60"/>
    </location>
</feature>
<evidence type="ECO:0000313" key="2">
    <source>
        <dbReference type="EMBL" id="BES89388.1"/>
    </source>
</evidence>
<proteinExistence type="predicted"/>
<reference evidence="2 3" key="1">
    <citation type="submission" date="2023-09" db="EMBL/GenBank/DDBJ databases">
        <title>Nesidiocoris tenuis whole genome shotgun sequence.</title>
        <authorList>
            <person name="Shibata T."/>
            <person name="Shimoda M."/>
            <person name="Kobayashi T."/>
            <person name="Uehara T."/>
        </authorList>
    </citation>
    <scope>NUCLEOTIDE SEQUENCE [LARGE SCALE GENOMIC DNA]</scope>
    <source>
        <strain evidence="2 3">Japan</strain>
    </source>
</reference>
<protein>
    <submittedName>
        <fullName evidence="2">Uncharacterized protein</fullName>
    </submittedName>
</protein>
<keyword evidence="3" id="KW-1185">Reference proteome</keyword>
<feature type="compositionally biased region" description="Pro residues" evidence="1">
    <location>
        <begin position="62"/>
        <end position="71"/>
    </location>
</feature>
<dbReference type="Proteomes" id="UP001307889">
    <property type="component" value="Chromosome 1"/>
</dbReference>
<gene>
    <name evidence="2" type="ORF">NTJ_02195</name>
</gene>
<feature type="region of interest" description="Disordered" evidence="1">
    <location>
        <begin position="43"/>
        <end position="71"/>
    </location>
</feature>
<dbReference type="EMBL" id="AP028909">
    <property type="protein sequence ID" value="BES89388.1"/>
    <property type="molecule type" value="Genomic_DNA"/>
</dbReference>